<evidence type="ECO:0000313" key="7">
    <source>
        <dbReference type="EMBL" id="ACL65856.1"/>
    </source>
</evidence>
<dbReference type="KEGG" id="acp:A2cp1_2518"/>
<dbReference type="Proteomes" id="UP000007089">
    <property type="component" value="Chromosome"/>
</dbReference>
<evidence type="ECO:0000256" key="1">
    <source>
        <dbReference type="ARBA" id="ARBA00012386"/>
    </source>
</evidence>
<reference evidence="7" key="1">
    <citation type="submission" date="2009-01" db="EMBL/GenBank/DDBJ databases">
        <title>Complete sequence of Anaeromyxobacter dehalogenans 2CP-1.</title>
        <authorList>
            <consortium name="US DOE Joint Genome Institute"/>
            <person name="Lucas S."/>
            <person name="Copeland A."/>
            <person name="Lapidus A."/>
            <person name="Glavina del Rio T."/>
            <person name="Dalin E."/>
            <person name="Tice H."/>
            <person name="Bruce D."/>
            <person name="Goodwin L."/>
            <person name="Pitluck S."/>
            <person name="Saunders E."/>
            <person name="Brettin T."/>
            <person name="Detter J.C."/>
            <person name="Han C."/>
            <person name="Larimer F."/>
            <person name="Land M."/>
            <person name="Hauser L."/>
            <person name="Kyrpides N."/>
            <person name="Ovchinnikova G."/>
            <person name="Beliaev A.S."/>
            <person name="Richardson P."/>
        </authorList>
    </citation>
    <scope>NUCLEOTIDE SEQUENCE</scope>
    <source>
        <strain evidence="7">2CP-1</strain>
    </source>
</reference>
<evidence type="ECO:0000313" key="8">
    <source>
        <dbReference type="Proteomes" id="UP000007089"/>
    </source>
</evidence>
<name>B8JCB6_ANAD2</name>
<dbReference type="RefSeq" id="WP_012633650.1">
    <property type="nucleotide sequence ID" value="NC_011891.1"/>
</dbReference>
<protein>
    <recommendedName>
        <fullName evidence="1">tRNA-uridine aminocarboxypropyltransferase</fullName>
        <ecNumber evidence="1">2.5.1.25</ecNumber>
    </recommendedName>
</protein>
<feature type="domain" description="DTW" evidence="6">
    <location>
        <begin position="4"/>
        <end position="184"/>
    </location>
</feature>
<dbReference type="HOGENOM" id="CLU_066458_2_3_7"/>
<evidence type="ECO:0000256" key="2">
    <source>
        <dbReference type="ARBA" id="ARBA00022679"/>
    </source>
</evidence>
<keyword evidence="3" id="KW-0949">S-adenosyl-L-methionine</keyword>
<keyword evidence="2" id="KW-0808">Transferase</keyword>
<dbReference type="EC" id="2.5.1.25" evidence="1"/>
<evidence type="ECO:0000256" key="4">
    <source>
        <dbReference type="ARBA" id="ARBA00022694"/>
    </source>
</evidence>
<gene>
    <name evidence="7" type="ordered locus">A2cp1_2518</name>
</gene>
<dbReference type="SMART" id="SM01144">
    <property type="entry name" value="DTW"/>
    <property type="match status" value="1"/>
</dbReference>
<dbReference type="PANTHER" id="PTHR21392">
    <property type="entry name" value="TRNA-URIDINE AMINOCARBOXYPROPYLTRANSFERASE 2"/>
    <property type="match status" value="1"/>
</dbReference>
<evidence type="ECO:0000259" key="6">
    <source>
        <dbReference type="SMART" id="SM01144"/>
    </source>
</evidence>
<comment type="similarity">
    <text evidence="5">Belongs to the TDD superfamily. DTWD2 family.</text>
</comment>
<dbReference type="GO" id="GO:0008033">
    <property type="term" value="P:tRNA processing"/>
    <property type="evidence" value="ECO:0007669"/>
    <property type="project" value="UniProtKB-KW"/>
</dbReference>
<dbReference type="AlphaFoldDB" id="B8JCB6"/>
<dbReference type="InterPro" id="IPR039262">
    <property type="entry name" value="DTWD2/TAPT"/>
</dbReference>
<evidence type="ECO:0000256" key="3">
    <source>
        <dbReference type="ARBA" id="ARBA00022691"/>
    </source>
</evidence>
<accession>B8JCB6</accession>
<dbReference type="EMBL" id="CP001359">
    <property type="protein sequence ID" value="ACL65856.1"/>
    <property type="molecule type" value="Genomic_DNA"/>
</dbReference>
<keyword evidence="4" id="KW-0819">tRNA processing</keyword>
<dbReference type="PANTHER" id="PTHR21392:SF0">
    <property type="entry name" value="TRNA-URIDINE AMINOCARBOXYPROPYLTRANSFERASE 2"/>
    <property type="match status" value="1"/>
</dbReference>
<keyword evidence="8" id="KW-1185">Reference proteome</keyword>
<dbReference type="GO" id="GO:0016432">
    <property type="term" value="F:tRNA-uridine aminocarboxypropyltransferase activity"/>
    <property type="evidence" value="ECO:0007669"/>
    <property type="project" value="UniProtKB-EC"/>
</dbReference>
<dbReference type="InterPro" id="IPR005636">
    <property type="entry name" value="DTW"/>
</dbReference>
<evidence type="ECO:0000256" key="5">
    <source>
        <dbReference type="ARBA" id="ARBA00034489"/>
    </source>
</evidence>
<organism evidence="7 8">
    <name type="scientific">Anaeromyxobacter dehalogenans (strain ATCC BAA-258 / DSM 21875 / 2CP-1)</name>
    <dbReference type="NCBI Taxonomy" id="455488"/>
    <lineage>
        <taxon>Bacteria</taxon>
        <taxon>Pseudomonadati</taxon>
        <taxon>Myxococcota</taxon>
        <taxon>Myxococcia</taxon>
        <taxon>Myxococcales</taxon>
        <taxon>Cystobacterineae</taxon>
        <taxon>Anaeromyxobacteraceae</taxon>
        <taxon>Anaeromyxobacter</taxon>
    </lineage>
</organism>
<proteinExistence type="inferred from homology"/>
<sequence>MPPAPDRCPRCAFPTALCLCAEVPRLRAPVRFLIVRHASERERMTNTARWAALALPGTEILEHGLPGEPLALPDLAAAGAVALFPSPVPTPPPPAPPRLVVVPDGTWSQARRMMQRIPALQRLPRLTLGGPPDGLRLRRPPRADGMSTLEAMAGTLSALGAPDAAERLLGLHAVAVERVLRLRGTWEAGCAEAAHGHLPRA</sequence>
<dbReference type="Pfam" id="PF03942">
    <property type="entry name" value="DTW"/>
    <property type="match status" value="1"/>
</dbReference>